<dbReference type="Proteomes" id="UP000638263">
    <property type="component" value="Unassembled WGS sequence"/>
</dbReference>
<protein>
    <submittedName>
        <fullName evidence="2">Uncharacterized protein</fullName>
    </submittedName>
</protein>
<evidence type="ECO:0000256" key="1">
    <source>
        <dbReference type="SAM" id="MobiDB-lite"/>
    </source>
</evidence>
<organism evidence="2 3">
    <name type="scientific">Nocardia jinanensis</name>
    <dbReference type="NCBI Taxonomy" id="382504"/>
    <lineage>
        <taxon>Bacteria</taxon>
        <taxon>Bacillati</taxon>
        <taxon>Actinomycetota</taxon>
        <taxon>Actinomycetes</taxon>
        <taxon>Mycobacteriales</taxon>
        <taxon>Nocardiaceae</taxon>
        <taxon>Nocardia</taxon>
    </lineage>
</organism>
<reference evidence="2" key="2">
    <citation type="submission" date="2020-09" db="EMBL/GenBank/DDBJ databases">
        <authorList>
            <person name="Sun Q."/>
            <person name="Zhou Y."/>
        </authorList>
    </citation>
    <scope>NUCLEOTIDE SEQUENCE</scope>
    <source>
        <strain evidence="2">CGMCC 4.3508</strain>
    </source>
</reference>
<dbReference type="EMBL" id="BMMH01000002">
    <property type="protein sequence ID" value="GGK97266.1"/>
    <property type="molecule type" value="Genomic_DNA"/>
</dbReference>
<sequence length="102" mass="10917">MEREACIRAAHREGMSVRAIGSALDLSPARIGQILAQPEPGPLLDQLRALRLQWGVDEHPGTRAAADGIIADLATDELTRPRTCTSAPTPKAAVEPGEPRLF</sequence>
<evidence type="ECO:0000313" key="2">
    <source>
        <dbReference type="EMBL" id="GGK97266.1"/>
    </source>
</evidence>
<dbReference type="AlphaFoldDB" id="A0A917R9P4"/>
<evidence type="ECO:0000313" key="3">
    <source>
        <dbReference type="Proteomes" id="UP000638263"/>
    </source>
</evidence>
<feature type="region of interest" description="Disordered" evidence="1">
    <location>
        <begin position="81"/>
        <end position="102"/>
    </location>
</feature>
<reference evidence="2" key="1">
    <citation type="journal article" date="2014" name="Int. J. Syst. Evol. Microbiol.">
        <title>Complete genome sequence of Corynebacterium casei LMG S-19264T (=DSM 44701T), isolated from a smear-ripened cheese.</title>
        <authorList>
            <consortium name="US DOE Joint Genome Institute (JGI-PGF)"/>
            <person name="Walter F."/>
            <person name="Albersmeier A."/>
            <person name="Kalinowski J."/>
            <person name="Ruckert C."/>
        </authorList>
    </citation>
    <scope>NUCLEOTIDE SEQUENCE</scope>
    <source>
        <strain evidence="2">CGMCC 4.3508</strain>
    </source>
</reference>
<keyword evidence="3" id="KW-1185">Reference proteome</keyword>
<name>A0A917R9P4_9NOCA</name>
<comment type="caution">
    <text evidence="2">The sequence shown here is derived from an EMBL/GenBank/DDBJ whole genome shotgun (WGS) entry which is preliminary data.</text>
</comment>
<proteinExistence type="predicted"/>
<accession>A0A917R9P4</accession>
<gene>
    <name evidence="2" type="ORF">GCM10011588_09590</name>
</gene>